<dbReference type="EMBL" id="JAPNKA010000001">
    <property type="protein sequence ID" value="MCY1079947.1"/>
    <property type="molecule type" value="Genomic_DNA"/>
</dbReference>
<dbReference type="Proteomes" id="UP001207654">
    <property type="component" value="Unassembled WGS sequence"/>
</dbReference>
<name>A0ABT4AE37_9BACT</name>
<dbReference type="PANTHER" id="PTHR33678">
    <property type="entry name" value="BLL1576 PROTEIN"/>
    <property type="match status" value="1"/>
</dbReference>
<gene>
    <name evidence="2" type="ORF">OV287_36405</name>
</gene>
<evidence type="ECO:0000313" key="2">
    <source>
        <dbReference type="EMBL" id="MCY1079947.1"/>
    </source>
</evidence>
<dbReference type="InterPro" id="IPR052344">
    <property type="entry name" value="Transposase-related"/>
</dbReference>
<sequence length="93" mass="10659">MLDSILALYRVEHEALQAGVVRTLAHRALRQNKSRPVLESLHTYLTEQKPLHLPKGPMGQAIAYALNQWETLCRFVDDERLPLDNNRSEAALR</sequence>
<organism evidence="2 3">
    <name type="scientific">Archangium lansingense</name>
    <dbReference type="NCBI Taxonomy" id="2995310"/>
    <lineage>
        <taxon>Bacteria</taxon>
        <taxon>Pseudomonadati</taxon>
        <taxon>Myxococcota</taxon>
        <taxon>Myxococcia</taxon>
        <taxon>Myxococcales</taxon>
        <taxon>Cystobacterineae</taxon>
        <taxon>Archangiaceae</taxon>
        <taxon>Archangium</taxon>
    </lineage>
</organism>
<dbReference type="InterPro" id="IPR004291">
    <property type="entry name" value="Transposase_IS66_central"/>
</dbReference>
<feature type="domain" description="Transposase IS66 central" evidence="1">
    <location>
        <begin position="2"/>
        <end position="93"/>
    </location>
</feature>
<accession>A0ABT4AE37</accession>
<dbReference type="Pfam" id="PF03050">
    <property type="entry name" value="DDE_Tnp_IS66"/>
    <property type="match status" value="1"/>
</dbReference>
<evidence type="ECO:0000313" key="3">
    <source>
        <dbReference type="Proteomes" id="UP001207654"/>
    </source>
</evidence>
<reference evidence="2 3" key="1">
    <citation type="submission" date="2022-11" db="EMBL/GenBank/DDBJ databases">
        <title>Minimal conservation of predation-associated metabolite biosynthetic gene clusters underscores biosynthetic potential of Myxococcota including descriptions for ten novel species: Archangium lansinium sp. nov., Myxococcus landrumus sp. nov., Nannocystis bai.</title>
        <authorList>
            <person name="Ahearne A."/>
            <person name="Stevens C."/>
            <person name="Phillips K."/>
        </authorList>
    </citation>
    <scope>NUCLEOTIDE SEQUENCE [LARGE SCALE GENOMIC DNA]</scope>
    <source>
        <strain evidence="2 3">MIWBW</strain>
    </source>
</reference>
<keyword evidence="3" id="KW-1185">Reference proteome</keyword>
<dbReference type="RefSeq" id="WP_267538636.1">
    <property type="nucleotide sequence ID" value="NZ_JAPNKA010000001.1"/>
</dbReference>
<proteinExistence type="predicted"/>
<evidence type="ECO:0000259" key="1">
    <source>
        <dbReference type="Pfam" id="PF03050"/>
    </source>
</evidence>
<comment type="caution">
    <text evidence="2">The sequence shown here is derived from an EMBL/GenBank/DDBJ whole genome shotgun (WGS) entry which is preliminary data.</text>
</comment>
<protein>
    <submittedName>
        <fullName evidence="2">Transposase</fullName>
    </submittedName>
</protein>